<proteinExistence type="inferred from homology"/>
<accession>A0A0E0N245</accession>
<evidence type="ECO:0000256" key="3">
    <source>
        <dbReference type="SAM" id="MobiDB-lite"/>
    </source>
</evidence>
<dbReference type="InterPro" id="IPR019557">
    <property type="entry name" value="AminoTfrase-like_pln_mobile"/>
</dbReference>
<dbReference type="CDD" id="cd03784">
    <property type="entry name" value="GT1_Gtf-like"/>
    <property type="match status" value="2"/>
</dbReference>
<dbReference type="PANTHER" id="PTHR48048">
    <property type="entry name" value="GLYCOSYLTRANSFERASE"/>
    <property type="match status" value="1"/>
</dbReference>
<dbReference type="Proteomes" id="UP000008022">
    <property type="component" value="Unassembled WGS sequence"/>
</dbReference>
<evidence type="ECO:0000313" key="7">
    <source>
        <dbReference type="Proteomes" id="UP000008022"/>
    </source>
</evidence>
<keyword evidence="4" id="KW-1133">Transmembrane helix</keyword>
<feature type="transmembrane region" description="Helical" evidence="4">
    <location>
        <begin position="815"/>
        <end position="833"/>
    </location>
</feature>
<organism evidence="6 7">
    <name type="scientific">Oryza rufipogon</name>
    <name type="common">Brownbeard rice</name>
    <name type="synonym">Asian wild rice</name>
    <dbReference type="NCBI Taxonomy" id="4529"/>
    <lineage>
        <taxon>Eukaryota</taxon>
        <taxon>Viridiplantae</taxon>
        <taxon>Streptophyta</taxon>
        <taxon>Embryophyta</taxon>
        <taxon>Tracheophyta</taxon>
        <taxon>Spermatophyta</taxon>
        <taxon>Magnoliopsida</taxon>
        <taxon>Liliopsida</taxon>
        <taxon>Poales</taxon>
        <taxon>Poaceae</taxon>
        <taxon>BOP clade</taxon>
        <taxon>Oryzoideae</taxon>
        <taxon>Oryzeae</taxon>
        <taxon>Oryzinae</taxon>
        <taxon>Oryza</taxon>
    </lineage>
</organism>
<dbReference type="InterPro" id="IPR050481">
    <property type="entry name" value="UDP-glycosyltransf_plant"/>
</dbReference>
<evidence type="ECO:0000259" key="5">
    <source>
        <dbReference type="Pfam" id="PF10536"/>
    </source>
</evidence>
<keyword evidence="4" id="KW-0812">Transmembrane</keyword>
<evidence type="ECO:0000256" key="1">
    <source>
        <dbReference type="ARBA" id="ARBA00009995"/>
    </source>
</evidence>
<dbReference type="Gene3D" id="3.40.50.2000">
    <property type="entry name" value="Glycogen Phosphorylase B"/>
    <property type="match status" value="4"/>
</dbReference>
<feature type="compositionally biased region" description="Basic and acidic residues" evidence="3">
    <location>
        <begin position="611"/>
        <end position="625"/>
    </location>
</feature>
<feature type="region of interest" description="Disordered" evidence="3">
    <location>
        <begin position="611"/>
        <end position="632"/>
    </location>
</feature>
<dbReference type="Pfam" id="PF00201">
    <property type="entry name" value="UDPGT"/>
    <property type="match status" value="2"/>
</dbReference>
<dbReference type="GO" id="GO:0035251">
    <property type="term" value="F:UDP-glucosyltransferase activity"/>
    <property type="evidence" value="ECO:0007669"/>
    <property type="project" value="InterPro"/>
</dbReference>
<dbReference type="STRING" id="4529.A0A0E0N245"/>
<dbReference type="PANTHER" id="PTHR48048:SF3">
    <property type="entry name" value="GLYCOSYLTRANSFERASE"/>
    <property type="match status" value="1"/>
</dbReference>
<dbReference type="eggNOG" id="KOG1192">
    <property type="taxonomic scope" value="Eukaryota"/>
</dbReference>
<keyword evidence="7" id="KW-1185">Reference proteome</keyword>
<reference evidence="7" key="1">
    <citation type="submission" date="2013-06" db="EMBL/GenBank/DDBJ databases">
        <authorList>
            <person name="Zhao Q."/>
        </authorList>
    </citation>
    <scope>NUCLEOTIDE SEQUENCE</scope>
    <source>
        <strain evidence="7">cv. W1943</strain>
    </source>
</reference>
<comment type="similarity">
    <text evidence="1">Belongs to the UDP-glycosyltransferase family.</text>
</comment>
<dbReference type="FunFam" id="3.40.50.2000:FF:000431">
    <property type="entry name" value="UDP-glycosyltransferase 90A1"/>
    <property type="match status" value="1"/>
</dbReference>
<dbReference type="Pfam" id="PF10536">
    <property type="entry name" value="PMD"/>
    <property type="match status" value="1"/>
</dbReference>
<dbReference type="AlphaFoldDB" id="A0A0E0N245"/>
<sequence length="1099" mass="121520">MSALDCSLSSQSRSPIPCSEMSSKKLAVIYPPPGMISHLVSTVELGKLLVAQGLDITIVLGGHDEKEAVATATTSFLAEAAAANPELSFHRLPQPTLQCDVPADDYVSRIFEFARSSGPDLRDFLRSTSPAVLIIDFFCYSALNIGAELGIPTYFFLTTCIASLAFMLYLPVVQGENTLSFSDLGGDLVHAPGIPPIPADHLPRSQFDRDSMSSKHFLALSEQLCNAHGVMVNSCRSLERRAADAVVAGLCTFPGRRTPPLHCIGPLIKPREDDSAERHECLAWLDAQPKDSVLFLCFGSMGVFSVEQIKQVAVGLETSGHRFLWVVRRPPVFEHVTGPDLEALIFPEGFLRRTKGRGLVVMSWAPQREVLEHGAVGGFVTHCGWNSVLEAVTAGVPMLAWPLYAEQRMNKVFLVEEMRLAVAVEGYDKGVVTAEEIQEKARWIMDSDGGRELRERTLAAMREVKEALSDKGEFKIAFWERSHVGRPLVRSPLCPETDIPQDLPPVGFRWVGARTQSENATRCLKQYRDELNLQRADQVKWEPYLHIESSSLPLLCTKDADLWLTQAPLINFPIVEMYLPERVMRQFGLRQSIPPPFRPTLQALHRISRRGRERENWEETHHENGKPAGSAYFQSQSSMTHRLMRSTCIGTQELHGAHCAEPLSDGLGRRLQPLIAVAEYTLLSRNESEEAGCHLPAAGDDRPPTWSPRWSSASCSWRTASMSPSSSAARTTGAPLLPPDAAATNPELSFHRLPQPTLPCNVPADDYVSRVFEFARASGPDLCDFLRSTSPAVLIIDFFCYSALDVGAELRIPTYFFLTTCIASLAFLLYLPVIQEENTMSFRDLGGDLVHAPGIPPIPADHLPMSQLDRDSVSSRHFIALSEQVCNSHGVMVNSCHSLERRAADAIVAGLCTFPGRRTPPLHCIGPLIKPREEDSAERHKCLAWLDAQPKASVLFLCFGSLGVFSGRGLVVMSWAPQREVLEHGAVGGFVTHCGWNSVLEAVTAGVPMLAWPLYAEQRMNKVFLVEEMRLAVGVEGYDKGVVTAEEIQEKARWLMDSDDGRELRERTLAAMREVKEALSDKGESKMTLLELVSQWKSD</sequence>
<reference evidence="6" key="2">
    <citation type="submission" date="2015-06" db="UniProtKB">
        <authorList>
            <consortium name="EnsemblPlants"/>
        </authorList>
    </citation>
    <scope>IDENTIFICATION</scope>
</reference>
<keyword evidence="4" id="KW-0472">Membrane</keyword>
<dbReference type="FunFam" id="3.40.50.2000:FF:000020">
    <property type="entry name" value="Glycosyltransferase"/>
    <property type="match status" value="1"/>
</dbReference>
<dbReference type="SUPFAM" id="SSF53756">
    <property type="entry name" value="UDP-Glycosyltransferase/glycogen phosphorylase"/>
    <property type="match status" value="2"/>
</dbReference>
<evidence type="ECO:0000313" key="6">
    <source>
        <dbReference type="EnsemblPlants" id="ORUFI01G33120.1"/>
    </source>
</evidence>
<protein>
    <recommendedName>
        <fullName evidence="5">Aminotransferase-like plant mobile domain-containing protein</fullName>
    </recommendedName>
</protein>
<feature type="domain" description="Aminotransferase-like plant mobile" evidence="5">
    <location>
        <begin position="478"/>
        <end position="623"/>
    </location>
</feature>
<dbReference type="InterPro" id="IPR002213">
    <property type="entry name" value="UDP_glucos_trans"/>
</dbReference>
<keyword evidence="2" id="KW-0808">Transferase</keyword>
<name>A0A0E0N245_ORYRU</name>
<evidence type="ECO:0000256" key="4">
    <source>
        <dbReference type="SAM" id="Phobius"/>
    </source>
</evidence>
<dbReference type="HOGENOM" id="CLU_001724_8_5_1"/>
<dbReference type="Gramene" id="ORUFI01G33120.1">
    <property type="protein sequence ID" value="ORUFI01G33120.1"/>
    <property type="gene ID" value="ORUFI01G33120"/>
</dbReference>
<dbReference type="FunFam" id="3.40.50.2000:FF:000476">
    <property type="entry name" value="Glycosyltransferase"/>
    <property type="match status" value="1"/>
</dbReference>
<dbReference type="InterPro" id="IPR035595">
    <property type="entry name" value="UDP_glycos_trans_CS"/>
</dbReference>
<dbReference type="PROSITE" id="PS00375">
    <property type="entry name" value="UDPGT"/>
    <property type="match status" value="2"/>
</dbReference>
<evidence type="ECO:0000256" key="2">
    <source>
        <dbReference type="ARBA" id="ARBA00022679"/>
    </source>
</evidence>
<dbReference type="EnsemblPlants" id="ORUFI01G33120.1">
    <property type="protein sequence ID" value="ORUFI01G33120.1"/>
    <property type="gene ID" value="ORUFI01G33120"/>
</dbReference>